<keyword evidence="1" id="KW-0812">Transmembrane</keyword>
<feature type="transmembrane region" description="Helical" evidence="1">
    <location>
        <begin position="130"/>
        <end position="149"/>
    </location>
</feature>
<dbReference type="GO" id="GO:0030494">
    <property type="term" value="P:bacteriochlorophyll biosynthetic process"/>
    <property type="evidence" value="ECO:0007669"/>
    <property type="project" value="InterPro"/>
</dbReference>
<evidence type="ECO:0000313" key="3">
    <source>
        <dbReference type="Proteomes" id="UP000480275"/>
    </source>
</evidence>
<sequence length="165" mass="18333">MQQVTASANRPAALYTDDERRRRDASRWTLVQGILAPLQFLVFLVSVALVLRYLATGDGFTAATVSILVKTVVLYTIMITGAIWEKEVFGQYLFAPAFFWEDVVSMGVIALHTLYLWGLLTGHLAPREQMFVALAAYATYVVNAAQFLWKLRAARLQAAATGTSR</sequence>
<dbReference type="EMBL" id="WIXJ01000017">
    <property type="protein sequence ID" value="MQY52747.1"/>
    <property type="molecule type" value="Genomic_DNA"/>
</dbReference>
<gene>
    <name evidence="2" type="primary">bchF</name>
    <name evidence="2" type="ORF">GHK24_13305</name>
</gene>
<evidence type="ECO:0000256" key="1">
    <source>
        <dbReference type="SAM" id="Phobius"/>
    </source>
</evidence>
<dbReference type="Pfam" id="PF07284">
    <property type="entry name" value="BCHF"/>
    <property type="match status" value="1"/>
</dbReference>
<dbReference type="NCBIfam" id="TIGR02020">
    <property type="entry name" value="BchF"/>
    <property type="match status" value="1"/>
</dbReference>
<evidence type="ECO:0000313" key="2">
    <source>
        <dbReference type="EMBL" id="MQY52747.1"/>
    </source>
</evidence>
<accession>A0A6L5JZK3</accession>
<comment type="caution">
    <text evidence="2">The sequence shown here is derived from an EMBL/GenBank/DDBJ whole genome shotgun (WGS) entry which is preliminary data.</text>
</comment>
<protein>
    <submittedName>
        <fullName evidence="2">2-vinyl bacteriochlorophyllide hydratase</fullName>
    </submittedName>
</protein>
<dbReference type="AlphaFoldDB" id="A0A6L5JZK3"/>
<feature type="transmembrane region" description="Helical" evidence="1">
    <location>
        <begin position="60"/>
        <end position="80"/>
    </location>
</feature>
<reference evidence="2 3" key="1">
    <citation type="submission" date="2019-10" db="EMBL/GenBank/DDBJ databases">
        <title>Whole-genome sequence of the purple nonsulfur photosynthetic bacterium Rhodocyclus tenuis.</title>
        <authorList>
            <person name="Kyndt J.A."/>
            <person name="Meyer T.E."/>
        </authorList>
    </citation>
    <scope>NUCLEOTIDE SEQUENCE [LARGE SCALE GENOMIC DNA]</scope>
    <source>
        <strain evidence="2 3">DSM 110</strain>
    </source>
</reference>
<proteinExistence type="predicted"/>
<organism evidence="2 3">
    <name type="scientific">Rhodocyclus tenuis</name>
    <name type="common">Rhodospirillum tenue</name>
    <dbReference type="NCBI Taxonomy" id="1066"/>
    <lineage>
        <taxon>Bacteria</taxon>
        <taxon>Pseudomonadati</taxon>
        <taxon>Pseudomonadota</taxon>
        <taxon>Betaproteobacteria</taxon>
        <taxon>Rhodocyclales</taxon>
        <taxon>Rhodocyclaceae</taxon>
        <taxon>Rhodocyclus</taxon>
    </lineage>
</organism>
<dbReference type="InterPro" id="IPR009905">
    <property type="entry name" value="BCHF"/>
</dbReference>
<name>A0A6L5JZK3_RHOTE</name>
<dbReference type="GO" id="GO:0019685">
    <property type="term" value="P:photosynthesis, dark reaction"/>
    <property type="evidence" value="ECO:0007669"/>
    <property type="project" value="InterPro"/>
</dbReference>
<dbReference type="OrthoDB" id="8562352at2"/>
<feature type="transmembrane region" description="Helical" evidence="1">
    <location>
        <begin position="92"/>
        <end position="118"/>
    </location>
</feature>
<keyword evidence="1" id="KW-1133">Transmembrane helix</keyword>
<dbReference type="GO" id="GO:0016836">
    <property type="term" value="F:hydro-lyase activity"/>
    <property type="evidence" value="ECO:0007669"/>
    <property type="project" value="InterPro"/>
</dbReference>
<feature type="transmembrane region" description="Helical" evidence="1">
    <location>
        <begin position="30"/>
        <end position="54"/>
    </location>
</feature>
<dbReference type="Proteomes" id="UP000480275">
    <property type="component" value="Unassembled WGS sequence"/>
</dbReference>
<keyword evidence="1" id="KW-0472">Membrane</keyword>